<gene>
    <name evidence="3" type="ORF">SSS_8716</name>
</gene>
<dbReference type="EMBL" id="WVUK01000060">
    <property type="protein sequence ID" value="KAF7491223.1"/>
    <property type="molecule type" value="Genomic_DNA"/>
</dbReference>
<name>A0A834R7E8_SARSC</name>
<dbReference type="Proteomes" id="UP000070412">
    <property type="component" value="Unassembled WGS sequence"/>
</dbReference>
<evidence type="ECO:0000313" key="3">
    <source>
        <dbReference type="EMBL" id="KAF7491223.1"/>
    </source>
</evidence>
<accession>A0A834R7E8</accession>
<feature type="region of interest" description="Disordered" evidence="1">
    <location>
        <begin position="138"/>
        <end position="208"/>
    </location>
</feature>
<feature type="compositionally biased region" description="Basic residues" evidence="1">
    <location>
        <begin position="159"/>
        <end position="207"/>
    </location>
</feature>
<keyword evidence="5" id="KW-1185">Reference proteome</keyword>
<protein>
    <submittedName>
        <fullName evidence="3 4">Uncharacterized protein</fullName>
    </submittedName>
</protein>
<reference evidence="3" key="2">
    <citation type="submission" date="2020-01" db="EMBL/GenBank/DDBJ databases">
        <authorList>
            <person name="Korhonen P.K.K."/>
            <person name="Guangxu M.G."/>
            <person name="Wang T.W."/>
            <person name="Stroehlein A.J.S."/>
            <person name="Young N.D."/>
            <person name="Ang C.-S.A."/>
            <person name="Fernando D.W.F."/>
            <person name="Lu H.L."/>
            <person name="Taylor S.T."/>
            <person name="Ehtesham M.E.M."/>
            <person name="Najaraj S.H.N."/>
            <person name="Harsha G.H.G."/>
            <person name="Madugundu A.M."/>
            <person name="Renuse S.R."/>
            <person name="Holt D.H."/>
            <person name="Pandey A.P."/>
            <person name="Papenfuss A.P."/>
            <person name="Gasser R.B.G."/>
            <person name="Fischer K.F."/>
        </authorList>
    </citation>
    <scope>NUCLEOTIDE SEQUENCE</scope>
    <source>
        <strain evidence="3">SSS_KF_BRIS2020</strain>
    </source>
</reference>
<sequence length="301" mass="36929">MMMSSGMRCNFSVRILIIFCLWFRIRCMDCIDVDKSKHSNNIQSKSRSILNNDEINEKSLFKSPFFLGSKRIYLLLLIPKGLVLKIQNETKSATTEKSTTTSTTQRTTTIDRYPYYYYYDYDDPFYAIGFNRPVRKPTRINGDVNRKQQSDRNRGQQNQKRRRRRRRRRRKRRRRRRRRRRRKPLNGNRHQNHHHHHHHHHRQRRHRYCPENQSIASSYQNNCIDDFDRWRNRRKPISSDYNMKSKQNNLFGFVFEILKCFFDKSWHWFAKIFDDNYEAKLQQTSKSNQTKVILNDRKQSL</sequence>
<evidence type="ECO:0000313" key="4">
    <source>
        <dbReference type="EnsemblMetazoa" id="KAF7491223.1"/>
    </source>
</evidence>
<feature type="signal peptide" evidence="2">
    <location>
        <begin position="1"/>
        <end position="27"/>
    </location>
</feature>
<feature type="chain" id="PRO_5038316078" evidence="2">
    <location>
        <begin position="28"/>
        <end position="301"/>
    </location>
</feature>
<proteinExistence type="predicted"/>
<reference evidence="5" key="1">
    <citation type="journal article" date="2020" name="PLoS Negl. Trop. Dis.">
        <title>High-quality nuclear genome for Sarcoptes scabiei-A critical resource for a neglected parasite.</title>
        <authorList>
            <person name="Korhonen P.K."/>
            <person name="Gasser R.B."/>
            <person name="Ma G."/>
            <person name="Wang T."/>
            <person name="Stroehlein A.J."/>
            <person name="Young N.D."/>
            <person name="Ang C.S."/>
            <person name="Fernando D.D."/>
            <person name="Lu H.C."/>
            <person name="Taylor S."/>
            <person name="Reynolds S.L."/>
            <person name="Mofiz E."/>
            <person name="Najaraj S.H."/>
            <person name="Gowda H."/>
            <person name="Madugundu A."/>
            <person name="Renuse S."/>
            <person name="Holt D."/>
            <person name="Pandey A."/>
            <person name="Papenfuss A.T."/>
            <person name="Fischer K."/>
        </authorList>
    </citation>
    <scope>NUCLEOTIDE SEQUENCE [LARGE SCALE GENOMIC DNA]</scope>
</reference>
<organism evidence="3">
    <name type="scientific">Sarcoptes scabiei</name>
    <name type="common">Itch mite</name>
    <name type="synonym">Acarus scabiei</name>
    <dbReference type="NCBI Taxonomy" id="52283"/>
    <lineage>
        <taxon>Eukaryota</taxon>
        <taxon>Metazoa</taxon>
        <taxon>Ecdysozoa</taxon>
        <taxon>Arthropoda</taxon>
        <taxon>Chelicerata</taxon>
        <taxon>Arachnida</taxon>
        <taxon>Acari</taxon>
        <taxon>Acariformes</taxon>
        <taxon>Sarcoptiformes</taxon>
        <taxon>Astigmata</taxon>
        <taxon>Psoroptidia</taxon>
        <taxon>Sarcoptoidea</taxon>
        <taxon>Sarcoptidae</taxon>
        <taxon>Sarcoptinae</taxon>
        <taxon>Sarcoptes</taxon>
    </lineage>
</organism>
<evidence type="ECO:0000256" key="2">
    <source>
        <dbReference type="SAM" id="SignalP"/>
    </source>
</evidence>
<feature type="compositionally biased region" description="Basic and acidic residues" evidence="1">
    <location>
        <begin position="144"/>
        <end position="154"/>
    </location>
</feature>
<evidence type="ECO:0000256" key="1">
    <source>
        <dbReference type="SAM" id="MobiDB-lite"/>
    </source>
</evidence>
<evidence type="ECO:0000313" key="5">
    <source>
        <dbReference type="Proteomes" id="UP000070412"/>
    </source>
</evidence>
<keyword evidence="2" id="KW-0732">Signal</keyword>
<dbReference type="EnsemblMetazoa" id="SSS_8716s_mrna">
    <property type="protein sequence ID" value="KAF7491223.1"/>
    <property type="gene ID" value="SSS_8716"/>
</dbReference>
<dbReference type="AlphaFoldDB" id="A0A834R7E8"/>
<reference evidence="4" key="3">
    <citation type="submission" date="2022-06" db="UniProtKB">
        <authorList>
            <consortium name="EnsemblMetazoa"/>
        </authorList>
    </citation>
    <scope>IDENTIFICATION</scope>
</reference>